<evidence type="ECO:0008006" key="5">
    <source>
        <dbReference type="Google" id="ProtNLM"/>
    </source>
</evidence>
<feature type="domain" description="GmrSD restriction endonucleases C-terminal" evidence="2">
    <location>
        <begin position="490"/>
        <end position="586"/>
    </location>
</feature>
<keyword evidence="4" id="KW-1185">Reference proteome</keyword>
<dbReference type="OrthoDB" id="9798761at2"/>
<dbReference type="PANTHER" id="PTHR35149">
    <property type="entry name" value="SLL5132 PROTEIN"/>
    <property type="match status" value="1"/>
</dbReference>
<dbReference type="Proteomes" id="UP000199029">
    <property type="component" value="Unassembled WGS sequence"/>
</dbReference>
<protein>
    <recommendedName>
        <fullName evidence="5">DUF262 domain-containing protein</fullName>
    </recommendedName>
</protein>
<dbReference type="InterPro" id="IPR004919">
    <property type="entry name" value="GmrSD_N"/>
</dbReference>
<name>A0A1I5YXA4_HYMAR</name>
<gene>
    <name evidence="3" type="ORF">SAMN04515668_2520</name>
</gene>
<dbReference type="PANTHER" id="PTHR35149:SF2">
    <property type="entry name" value="DUF262 DOMAIN-CONTAINING PROTEIN"/>
    <property type="match status" value="1"/>
</dbReference>
<dbReference type="RefSeq" id="WP_092673478.1">
    <property type="nucleotide sequence ID" value="NZ_FOXS01000003.1"/>
</dbReference>
<evidence type="ECO:0000259" key="1">
    <source>
        <dbReference type="Pfam" id="PF03235"/>
    </source>
</evidence>
<dbReference type="Pfam" id="PF07510">
    <property type="entry name" value="GmrSD_C"/>
    <property type="match status" value="1"/>
</dbReference>
<dbReference type="STRING" id="1227077.SAMN04515668_2520"/>
<sequence length="604" mass="70375">MNSATDFVNAHTCTLLSINNEQRGLFDDQSYVIPVYQRPLAWSEYQIQRLLDGFWTAFQAQEPYFIGTLLLIPRSGSEWEVVDGQQRLTTLLLLCQVAKWQYGEEVLPVELRRQDWLRTQVSSQEQQTWLNEVTANPTLPTRPEGTIQNPYLRNAFFIYDWFEGQETQTDENGLGFEPKAFFDFLMKAIHVVVIKTNSGLAKALDIFNTINTTGLPLTGDDLFKIKLYDYLTQAKGMSDQQKQDVLQEIDGFYANIVARNKANGQDITGPDQILRVYQRILIERAGLSRTLHEWAPDRFYEMVFESVLLNRSQGFDAASIRAALGDNPLQDLNRLVEMRFVWDEGFSPRHDLWYSLQNLTRYGWRFEFLDLIYLFRFYSPDFASIQPKFELWKELMVKYYIVKTLESAKVVNAARTLTYNVIQEILKADSTPDTVLAVVREALRNYNQQWFLNHCLTGDVFENAARRNLTARLSALLMEEPDWKNGWNTAELRARVLGNTQFEVEHIHPRHPSAEFLIAEQWPTEHLNSLGNLTLLEWDVNRLVLNYPLRTKQQIGYHKSDLQEVQQLMQHEEGFWSLEACQQRTQRKAQALHDFIFGEATYSN</sequence>
<dbReference type="Pfam" id="PF03235">
    <property type="entry name" value="GmrSD_N"/>
    <property type="match status" value="1"/>
</dbReference>
<organism evidence="3 4">
    <name type="scientific">Hymenobacter arizonensis</name>
    <name type="common">Siccationidurans arizonensis</name>
    <dbReference type="NCBI Taxonomy" id="1227077"/>
    <lineage>
        <taxon>Bacteria</taxon>
        <taxon>Pseudomonadati</taxon>
        <taxon>Bacteroidota</taxon>
        <taxon>Cytophagia</taxon>
        <taxon>Cytophagales</taxon>
        <taxon>Hymenobacteraceae</taxon>
        <taxon>Hymenobacter</taxon>
    </lineage>
</organism>
<feature type="domain" description="GmrSD restriction endonucleases N-terminal" evidence="1">
    <location>
        <begin position="25"/>
        <end position="226"/>
    </location>
</feature>
<dbReference type="InterPro" id="IPR011089">
    <property type="entry name" value="GmrSD_C"/>
</dbReference>
<reference evidence="4" key="1">
    <citation type="submission" date="2016-10" db="EMBL/GenBank/DDBJ databases">
        <authorList>
            <person name="Varghese N."/>
            <person name="Submissions S."/>
        </authorList>
    </citation>
    <scope>NUCLEOTIDE SEQUENCE [LARGE SCALE GENOMIC DNA]</scope>
    <source>
        <strain evidence="4">OR362-8,ATCC BAA-1266,JCM 13504</strain>
    </source>
</reference>
<evidence type="ECO:0000313" key="4">
    <source>
        <dbReference type="Proteomes" id="UP000199029"/>
    </source>
</evidence>
<proteinExistence type="predicted"/>
<accession>A0A1I5YXA4</accession>
<dbReference type="EMBL" id="FOXS01000003">
    <property type="protein sequence ID" value="SFQ48903.1"/>
    <property type="molecule type" value="Genomic_DNA"/>
</dbReference>
<dbReference type="AlphaFoldDB" id="A0A1I5YXA4"/>
<evidence type="ECO:0000313" key="3">
    <source>
        <dbReference type="EMBL" id="SFQ48903.1"/>
    </source>
</evidence>
<evidence type="ECO:0000259" key="2">
    <source>
        <dbReference type="Pfam" id="PF07510"/>
    </source>
</evidence>